<comment type="similarity">
    <text evidence="1">Belongs to the HIBADH-related family. NP60 subfamily.</text>
</comment>
<dbReference type="Pfam" id="PF14833">
    <property type="entry name" value="NAD_binding_11"/>
    <property type="match status" value="1"/>
</dbReference>
<evidence type="ECO:0000259" key="3">
    <source>
        <dbReference type="Pfam" id="PF14833"/>
    </source>
</evidence>
<dbReference type="InterPro" id="IPR051265">
    <property type="entry name" value="HIBADH-related_NP60_sf"/>
</dbReference>
<dbReference type="PANTHER" id="PTHR43580">
    <property type="entry name" value="OXIDOREDUCTASE GLYR1-RELATED"/>
    <property type="match status" value="1"/>
</dbReference>
<sequence>MADKHLPLPLHHTSRQIPFSRPATPQAQPLQIGIYGLGNIGYPMARNLAAYKTSQPVSSPPLLVYNRTVSKSENLVKEAGGEANVRIAQSAAQLVIECDVIITNLANDAVVKSVYTEFSKALTQSPPARNKIFVETSTIYPTLAGELDNLISYVPHSRLITCQVFGAPAAADKAQLVLIMSGDYRSKKEMAYLLVPAVGRKVYDLGENLEKAPTFKLIGNSIMLGCMEVVAEAQTLAEKSGIGAKAVQMLVRELLTSPLLISCSMMIAYGDRMVNDSFDGSNGFAINGGIKDASHMRQLTNDHNSPMPVIDAAYSHLLTARALHSAQALQGHQEFNTLDFSAVVAGTRVAAGLDGLHSGKYSKVIKDV</sequence>
<accession>A0A0C3BR19</accession>
<organism evidence="4 5">
    <name type="scientific">Piloderma croceum (strain F 1598)</name>
    <dbReference type="NCBI Taxonomy" id="765440"/>
    <lineage>
        <taxon>Eukaryota</taxon>
        <taxon>Fungi</taxon>
        <taxon>Dikarya</taxon>
        <taxon>Basidiomycota</taxon>
        <taxon>Agaricomycotina</taxon>
        <taxon>Agaricomycetes</taxon>
        <taxon>Agaricomycetidae</taxon>
        <taxon>Atheliales</taxon>
        <taxon>Atheliaceae</taxon>
        <taxon>Piloderma</taxon>
    </lineage>
</organism>
<keyword evidence="5" id="KW-1185">Reference proteome</keyword>
<dbReference type="Proteomes" id="UP000054166">
    <property type="component" value="Unassembled WGS sequence"/>
</dbReference>
<feature type="domain" description="3-hydroxyisobutyrate dehydrogenase-like NAD-binding" evidence="3">
    <location>
        <begin position="214"/>
        <end position="323"/>
    </location>
</feature>
<evidence type="ECO:0000313" key="5">
    <source>
        <dbReference type="Proteomes" id="UP000054166"/>
    </source>
</evidence>
<dbReference type="AlphaFoldDB" id="A0A0C3BR19"/>
<dbReference type="PANTHER" id="PTHR43580:SF8">
    <property type="entry name" value="6-PHOSPHOGLUCONATE DEHYDROGENASE NADP-BINDING DOMAIN-CONTAINING PROTEIN-RELATED"/>
    <property type="match status" value="1"/>
</dbReference>
<evidence type="ECO:0000256" key="1">
    <source>
        <dbReference type="ARBA" id="ARBA00007598"/>
    </source>
</evidence>
<dbReference type="Gene3D" id="3.40.50.720">
    <property type="entry name" value="NAD(P)-binding Rossmann-like Domain"/>
    <property type="match status" value="1"/>
</dbReference>
<feature type="domain" description="6-phosphogluconate dehydrogenase NADP-binding" evidence="2">
    <location>
        <begin position="31"/>
        <end position="194"/>
    </location>
</feature>
<dbReference type="InterPro" id="IPR006115">
    <property type="entry name" value="6PGDH_NADP-bd"/>
</dbReference>
<evidence type="ECO:0000259" key="2">
    <source>
        <dbReference type="Pfam" id="PF03446"/>
    </source>
</evidence>
<dbReference type="GO" id="GO:0050661">
    <property type="term" value="F:NADP binding"/>
    <property type="evidence" value="ECO:0007669"/>
    <property type="project" value="InterPro"/>
</dbReference>
<dbReference type="OrthoDB" id="435038at2759"/>
<dbReference type="STRING" id="765440.A0A0C3BR19"/>
<protein>
    <submittedName>
        <fullName evidence="4">Uncharacterized protein</fullName>
    </submittedName>
</protein>
<evidence type="ECO:0000313" key="4">
    <source>
        <dbReference type="EMBL" id="KIM88938.1"/>
    </source>
</evidence>
<dbReference type="Pfam" id="PF03446">
    <property type="entry name" value="NAD_binding_2"/>
    <property type="match status" value="1"/>
</dbReference>
<dbReference type="SUPFAM" id="SSF51735">
    <property type="entry name" value="NAD(P)-binding Rossmann-fold domains"/>
    <property type="match status" value="1"/>
</dbReference>
<dbReference type="Gene3D" id="1.10.1040.10">
    <property type="entry name" value="N-(1-d-carboxylethyl)-l-norvaline Dehydrogenase, domain 2"/>
    <property type="match status" value="1"/>
</dbReference>
<dbReference type="InParanoid" id="A0A0C3BR19"/>
<dbReference type="HOGENOM" id="CLU_035117_5_2_1"/>
<gene>
    <name evidence="4" type="ORF">PILCRDRAFT_813936</name>
</gene>
<reference evidence="5" key="2">
    <citation type="submission" date="2015-01" db="EMBL/GenBank/DDBJ databases">
        <title>Evolutionary Origins and Diversification of the Mycorrhizal Mutualists.</title>
        <authorList>
            <consortium name="DOE Joint Genome Institute"/>
            <consortium name="Mycorrhizal Genomics Consortium"/>
            <person name="Kohler A."/>
            <person name="Kuo A."/>
            <person name="Nagy L.G."/>
            <person name="Floudas D."/>
            <person name="Copeland A."/>
            <person name="Barry K.W."/>
            <person name="Cichocki N."/>
            <person name="Veneault-Fourrey C."/>
            <person name="LaButti K."/>
            <person name="Lindquist E.A."/>
            <person name="Lipzen A."/>
            <person name="Lundell T."/>
            <person name="Morin E."/>
            <person name="Murat C."/>
            <person name="Riley R."/>
            <person name="Ohm R."/>
            <person name="Sun H."/>
            <person name="Tunlid A."/>
            <person name="Henrissat B."/>
            <person name="Grigoriev I.V."/>
            <person name="Hibbett D.S."/>
            <person name="Martin F."/>
        </authorList>
    </citation>
    <scope>NUCLEOTIDE SEQUENCE [LARGE SCALE GENOMIC DNA]</scope>
    <source>
        <strain evidence="5">F 1598</strain>
    </source>
</reference>
<dbReference type="InterPro" id="IPR029154">
    <property type="entry name" value="HIBADH-like_NADP-bd"/>
</dbReference>
<proteinExistence type="inferred from homology"/>
<dbReference type="SUPFAM" id="SSF48179">
    <property type="entry name" value="6-phosphogluconate dehydrogenase C-terminal domain-like"/>
    <property type="match status" value="1"/>
</dbReference>
<dbReference type="InterPro" id="IPR036291">
    <property type="entry name" value="NAD(P)-bd_dom_sf"/>
</dbReference>
<dbReference type="InterPro" id="IPR013328">
    <property type="entry name" value="6PGD_dom2"/>
</dbReference>
<name>A0A0C3BR19_PILCF</name>
<dbReference type="EMBL" id="KN832976">
    <property type="protein sequence ID" value="KIM88938.1"/>
    <property type="molecule type" value="Genomic_DNA"/>
</dbReference>
<dbReference type="GO" id="GO:0051287">
    <property type="term" value="F:NAD binding"/>
    <property type="evidence" value="ECO:0007669"/>
    <property type="project" value="InterPro"/>
</dbReference>
<dbReference type="InterPro" id="IPR008927">
    <property type="entry name" value="6-PGluconate_DH-like_C_sf"/>
</dbReference>
<reference evidence="4 5" key="1">
    <citation type="submission" date="2014-04" db="EMBL/GenBank/DDBJ databases">
        <authorList>
            <consortium name="DOE Joint Genome Institute"/>
            <person name="Kuo A."/>
            <person name="Tarkka M."/>
            <person name="Buscot F."/>
            <person name="Kohler A."/>
            <person name="Nagy L.G."/>
            <person name="Floudas D."/>
            <person name="Copeland A."/>
            <person name="Barry K.W."/>
            <person name="Cichocki N."/>
            <person name="Veneault-Fourrey C."/>
            <person name="LaButti K."/>
            <person name="Lindquist E.A."/>
            <person name="Lipzen A."/>
            <person name="Lundell T."/>
            <person name="Morin E."/>
            <person name="Murat C."/>
            <person name="Sun H."/>
            <person name="Tunlid A."/>
            <person name="Henrissat B."/>
            <person name="Grigoriev I.V."/>
            <person name="Hibbett D.S."/>
            <person name="Martin F."/>
            <person name="Nordberg H.P."/>
            <person name="Cantor M.N."/>
            <person name="Hua S.X."/>
        </authorList>
    </citation>
    <scope>NUCLEOTIDE SEQUENCE [LARGE SCALE GENOMIC DNA]</scope>
    <source>
        <strain evidence="4 5">F 1598</strain>
    </source>
</reference>